<sequence>LQTWLLPVGINDQAISDLIAIKIEYILRTTEEATKIYKWLVPELQLISPKMCCK</sequence>
<evidence type="ECO:0000313" key="1">
    <source>
        <dbReference type="EMBL" id="CEK73920.1"/>
    </source>
</evidence>
<organism evidence="1">
    <name type="scientific">Arion vulgaris</name>
    <dbReference type="NCBI Taxonomy" id="1028688"/>
    <lineage>
        <taxon>Eukaryota</taxon>
        <taxon>Metazoa</taxon>
        <taxon>Spiralia</taxon>
        <taxon>Lophotrochozoa</taxon>
        <taxon>Mollusca</taxon>
        <taxon>Gastropoda</taxon>
        <taxon>Heterobranchia</taxon>
        <taxon>Euthyneura</taxon>
        <taxon>Panpulmonata</taxon>
        <taxon>Eupulmonata</taxon>
        <taxon>Stylommatophora</taxon>
        <taxon>Helicina</taxon>
        <taxon>Arionoidea</taxon>
        <taxon>Arionidae</taxon>
        <taxon>Arion</taxon>
    </lineage>
</organism>
<protein>
    <submittedName>
        <fullName evidence="1">Uncharacterized protein</fullName>
    </submittedName>
</protein>
<feature type="non-terminal residue" evidence="1">
    <location>
        <position position="1"/>
    </location>
</feature>
<dbReference type="AlphaFoldDB" id="A0A0B7A1W0"/>
<proteinExistence type="predicted"/>
<accession>A0A0B7A1W0</accession>
<name>A0A0B7A1W0_9EUPU</name>
<gene>
    <name evidence="1" type="primary">ORF88908</name>
</gene>
<dbReference type="EMBL" id="HACG01027055">
    <property type="protein sequence ID" value="CEK73920.1"/>
    <property type="molecule type" value="Transcribed_RNA"/>
</dbReference>
<reference evidence="1" key="1">
    <citation type="submission" date="2014-12" db="EMBL/GenBank/DDBJ databases">
        <title>Insight into the proteome of Arion vulgaris.</title>
        <authorList>
            <person name="Aradska J."/>
            <person name="Bulat T."/>
            <person name="Smidak R."/>
            <person name="Sarate P."/>
            <person name="Gangsoo J."/>
            <person name="Sialana F."/>
            <person name="Bilban M."/>
            <person name="Lubec G."/>
        </authorList>
    </citation>
    <scope>NUCLEOTIDE SEQUENCE</scope>
    <source>
        <tissue evidence="1">Skin</tissue>
    </source>
</reference>